<comment type="caution">
    <text evidence="1">The sequence shown here is derived from an EMBL/GenBank/DDBJ whole genome shotgun (WGS) entry which is preliminary data.</text>
</comment>
<name>A0A537JDE0_9BACT</name>
<evidence type="ECO:0008006" key="3">
    <source>
        <dbReference type="Google" id="ProtNLM"/>
    </source>
</evidence>
<organism evidence="1 2">
    <name type="scientific">Candidatus Segetimicrobium genomatis</name>
    <dbReference type="NCBI Taxonomy" id="2569760"/>
    <lineage>
        <taxon>Bacteria</taxon>
        <taxon>Bacillati</taxon>
        <taxon>Candidatus Sysuimicrobiota</taxon>
        <taxon>Candidatus Sysuimicrobiia</taxon>
        <taxon>Candidatus Sysuimicrobiales</taxon>
        <taxon>Candidatus Segetimicrobiaceae</taxon>
        <taxon>Candidatus Segetimicrobium</taxon>
    </lineage>
</organism>
<proteinExistence type="predicted"/>
<protein>
    <recommendedName>
        <fullName evidence="3">DOD-type homing endonuclease domain-containing protein</fullName>
    </recommendedName>
</protein>
<dbReference type="EMBL" id="VBAO01000175">
    <property type="protein sequence ID" value="TMI81352.1"/>
    <property type="molecule type" value="Genomic_DNA"/>
</dbReference>
<sequence length="198" mass="22060">MLRGRRNVPGTAPADVQLYWLGFLMVAGHIWGQGSSLALVVTLGEESRKYIATFMADITTDRIYCEFCYSSTVGWQVYLRDQGLCKALFPWGVPSDLHGDDSALLDDLPKEFAIPFICGYVDGNRSFPRSSDKLPNGRFTVHGTAAVLARINSMVKRHWGVSGRIVTSRRERSELKFSNPAGRAIHSQLDTFTSRSRA</sequence>
<evidence type="ECO:0000313" key="1">
    <source>
        <dbReference type="EMBL" id="TMI81352.1"/>
    </source>
</evidence>
<reference evidence="1 2" key="1">
    <citation type="journal article" date="2019" name="Nat. Microbiol.">
        <title>Mediterranean grassland soil C-N compound turnover is dependent on rainfall and depth, and is mediated by genomically divergent microorganisms.</title>
        <authorList>
            <person name="Diamond S."/>
            <person name="Andeer P.F."/>
            <person name="Li Z."/>
            <person name="Crits-Christoph A."/>
            <person name="Burstein D."/>
            <person name="Anantharaman K."/>
            <person name="Lane K.R."/>
            <person name="Thomas B.C."/>
            <person name="Pan C."/>
            <person name="Northen T.R."/>
            <person name="Banfield J.F."/>
        </authorList>
    </citation>
    <scope>NUCLEOTIDE SEQUENCE [LARGE SCALE GENOMIC DNA]</scope>
    <source>
        <strain evidence="1">NP_7</strain>
    </source>
</reference>
<gene>
    <name evidence="1" type="ORF">E6H04_06885</name>
</gene>
<accession>A0A537JDE0</accession>
<dbReference type="AlphaFoldDB" id="A0A537JDE0"/>
<evidence type="ECO:0000313" key="2">
    <source>
        <dbReference type="Proteomes" id="UP000320048"/>
    </source>
</evidence>
<dbReference type="Proteomes" id="UP000320048">
    <property type="component" value="Unassembled WGS sequence"/>
</dbReference>